<dbReference type="Proteomes" id="UP000031561">
    <property type="component" value="Unassembled WGS sequence"/>
</dbReference>
<evidence type="ECO:0000313" key="4">
    <source>
        <dbReference type="Proteomes" id="UP000031561"/>
    </source>
</evidence>
<reference evidence="3 4" key="1">
    <citation type="journal article" date="2015" name="Genome Announc.">
        <title>Draft Genome Sequence of Filamentous Marine Cyanobacterium Lyngbya confervoides Strain BDU141951.</title>
        <authorList>
            <person name="Chandrababunaidu M.M."/>
            <person name="Sen D."/>
            <person name="Tripathy S."/>
        </authorList>
    </citation>
    <scope>NUCLEOTIDE SEQUENCE [LARGE SCALE GENOMIC DNA]</scope>
    <source>
        <strain evidence="3 4">BDU141951</strain>
    </source>
</reference>
<dbReference type="Pfam" id="PF07176">
    <property type="entry name" value="DUF1400"/>
    <property type="match status" value="1"/>
</dbReference>
<dbReference type="AlphaFoldDB" id="A0ABD4TB60"/>
<keyword evidence="4" id="KW-1185">Reference proteome</keyword>
<feature type="domain" description="DUF1400" evidence="2">
    <location>
        <begin position="26"/>
        <end position="152"/>
    </location>
</feature>
<keyword evidence="3" id="KW-0378">Hydrolase</keyword>
<feature type="compositionally biased region" description="Acidic residues" evidence="1">
    <location>
        <begin position="219"/>
        <end position="228"/>
    </location>
</feature>
<evidence type="ECO:0000313" key="3">
    <source>
        <dbReference type="EMBL" id="MCM1985210.1"/>
    </source>
</evidence>
<comment type="caution">
    <text evidence="3">The sequence shown here is derived from an EMBL/GenBank/DDBJ whole genome shotgun (WGS) entry which is preliminary data.</text>
</comment>
<sequence>MPSLVRTLTGGSLLTLLTVLISPVQAAETVRLSYRGYALSIDVAELSRLIEAGELNRPFQEILGPTFQMPPLVPQLLTEAIAIPDSTLQYLEGSTESFFLEKINGVIDSQGQKTRPNFTALRTSIDRSLADDGKISLLEFLRHYPNPTVDLDLTQMEASIQKVKRFMDEMGPMLSFAQGFLQNKLCDCPAAAIPPAGSKPPLIPLAADPNLPTLAEKDCEPDEPGSLP</sequence>
<dbReference type="EMBL" id="JTHE03000116">
    <property type="protein sequence ID" value="MCM1985210.1"/>
    <property type="molecule type" value="Genomic_DNA"/>
</dbReference>
<dbReference type="RefSeq" id="WP_166277992.1">
    <property type="nucleotide sequence ID" value="NZ_JTHE03000116.1"/>
</dbReference>
<evidence type="ECO:0000259" key="2">
    <source>
        <dbReference type="Pfam" id="PF07176"/>
    </source>
</evidence>
<feature type="region of interest" description="Disordered" evidence="1">
    <location>
        <begin position="197"/>
        <end position="228"/>
    </location>
</feature>
<dbReference type="InterPro" id="IPR010802">
    <property type="entry name" value="DUF1400"/>
</dbReference>
<protein>
    <submittedName>
        <fullName evidence="3">Alpha/beta hydrolase</fullName>
    </submittedName>
</protein>
<evidence type="ECO:0000256" key="1">
    <source>
        <dbReference type="SAM" id="MobiDB-lite"/>
    </source>
</evidence>
<proteinExistence type="predicted"/>
<organism evidence="3 4">
    <name type="scientific">Lyngbya confervoides BDU141951</name>
    <dbReference type="NCBI Taxonomy" id="1574623"/>
    <lineage>
        <taxon>Bacteria</taxon>
        <taxon>Bacillati</taxon>
        <taxon>Cyanobacteriota</taxon>
        <taxon>Cyanophyceae</taxon>
        <taxon>Oscillatoriophycideae</taxon>
        <taxon>Oscillatoriales</taxon>
        <taxon>Microcoleaceae</taxon>
        <taxon>Lyngbya</taxon>
    </lineage>
</organism>
<dbReference type="GO" id="GO:0016787">
    <property type="term" value="F:hydrolase activity"/>
    <property type="evidence" value="ECO:0007669"/>
    <property type="project" value="UniProtKB-KW"/>
</dbReference>
<accession>A0ABD4TB60</accession>
<name>A0ABD4TB60_9CYAN</name>
<gene>
    <name evidence="3" type="ORF">QQ91_0020550</name>
</gene>